<evidence type="ECO:0000256" key="4">
    <source>
        <dbReference type="ARBA" id="ARBA00022989"/>
    </source>
</evidence>
<evidence type="ECO:0000256" key="3">
    <source>
        <dbReference type="ARBA" id="ARBA00022824"/>
    </source>
</evidence>
<dbReference type="Proteomes" id="UP000239649">
    <property type="component" value="Unassembled WGS sequence"/>
</dbReference>
<proteinExistence type="predicted"/>
<organism evidence="8 9">
    <name type="scientific">Micractinium conductrix</name>
    <dbReference type="NCBI Taxonomy" id="554055"/>
    <lineage>
        <taxon>Eukaryota</taxon>
        <taxon>Viridiplantae</taxon>
        <taxon>Chlorophyta</taxon>
        <taxon>core chlorophytes</taxon>
        <taxon>Trebouxiophyceae</taxon>
        <taxon>Chlorellales</taxon>
        <taxon>Chlorellaceae</taxon>
        <taxon>Chlorella clade</taxon>
        <taxon>Micractinium</taxon>
    </lineage>
</organism>
<feature type="transmembrane region" description="Helical" evidence="7">
    <location>
        <begin position="160"/>
        <end position="182"/>
    </location>
</feature>
<dbReference type="PANTHER" id="PTHR31394:SF1">
    <property type="entry name" value="TRANSMEMBRANE PROTEIN 199"/>
    <property type="match status" value="1"/>
</dbReference>
<keyword evidence="5 7" id="KW-0472">Membrane</keyword>
<feature type="transmembrane region" description="Helical" evidence="7">
    <location>
        <begin position="132"/>
        <end position="154"/>
    </location>
</feature>
<gene>
    <name evidence="8" type="primary">g799</name>
    <name evidence="8" type="ORF">C2E20_0799</name>
</gene>
<comment type="caution">
    <text evidence="8">The sequence shown here is derived from an EMBL/GenBank/DDBJ whole genome shotgun (WGS) entry which is preliminary data.</text>
</comment>
<evidence type="ECO:0000256" key="5">
    <source>
        <dbReference type="ARBA" id="ARBA00023136"/>
    </source>
</evidence>
<dbReference type="PANTHER" id="PTHR31394">
    <property type="entry name" value="TRANSMEMBRANE PROTEIN 199"/>
    <property type="match status" value="1"/>
</dbReference>
<accession>A0A2P6VR37</accession>
<evidence type="ECO:0000256" key="1">
    <source>
        <dbReference type="ARBA" id="ARBA00004477"/>
    </source>
</evidence>
<keyword evidence="9" id="KW-1185">Reference proteome</keyword>
<reference evidence="8 9" key="1">
    <citation type="journal article" date="2018" name="Plant J.">
        <title>Genome sequences of Chlorella sorokiniana UTEX 1602 and Micractinium conductrix SAG 241.80: implications to maltose excretion by a green alga.</title>
        <authorList>
            <person name="Arriola M.B."/>
            <person name="Velmurugan N."/>
            <person name="Zhang Y."/>
            <person name="Plunkett M.H."/>
            <person name="Hondzo H."/>
            <person name="Barney B.M."/>
        </authorList>
    </citation>
    <scope>NUCLEOTIDE SEQUENCE [LARGE SCALE GENOMIC DNA]</scope>
    <source>
        <strain evidence="8 9">SAG 241.80</strain>
    </source>
</reference>
<evidence type="ECO:0000256" key="6">
    <source>
        <dbReference type="SAM" id="MobiDB-lite"/>
    </source>
</evidence>
<evidence type="ECO:0000313" key="9">
    <source>
        <dbReference type="Proteomes" id="UP000239649"/>
    </source>
</evidence>
<evidence type="ECO:0000313" key="8">
    <source>
        <dbReference type="EMBL" id="PSC76566.1"/>
    </source>
</evidence>
<keyword evidence="2 7" id="KW-0812">Transmembrane</keyword>
<comment type="subcellular location">
    <subcellularLocation>
        <location evidence="1">Endoplasmic reticulum membrane</location>
        <topology evidence="1">Multi-pass membrane protein</topology>
    </subcellularLocation>
</comment>
<feature type="compositionally biased region" description="Low complexity" evidence="6">
    <location>
        <begin position="243"/>
        <end position="254"/>
    </location>
</feature>
<sequence>MLLKLTPGLNRLLEEAAADQTLSQDLRAAAGAGAAAGASQWDTVKAAADAARARGDVVPTMQELCRGGGLAFPDRPKPVGKPPELQKRLDEARAKLEQQQYDRMVRDVTQHERAAAAAREGGLSSYRQQMSFGVHVLAMMAAFYAFGHAAGMGITSNKTAHPFVGLLFMVCALVLETTLYIIRTTVPPTLHQAAARQAVTARIARQQERLQREQASSGGSGNGGREVPAHGGGGGGGRPLHVAANPASAPDGAAKPAEDKKAD</sequence>
<keyword evidence="3" id="KW-0256">Endoplasmic reticulum</keyword>
<feature type="region of interest" description="Disordered" evidence="6">
    <location>
        <begin position="206"/>
        <end position="263"/>
    </location>
</feature>
<feature type="compositionally biased region" description="Gly residues" evidence="6">
    <location>
        <begin position="218"/>
        <end position="238"/>
    </location>
</feature>
<dbReference type="GO" id="GO:0005789">
    <property type="term" value="C:endoplasmic reticulum membrane"/>
    <property type="evidence" value="ECO:0007669"/>
    <property type="project" value="UniProtKB-SubCell"/>
</dbReference>
<name>A0A2P6VR37_9CHLO</name>
<dbReference type="OrthoDB" id="510752at2759"/>
<protein>
    <submittedName>
        <fullName evidence="8">Thymic stromal cotransporter</fullName>
    </submittedName>
</protein>
<dbReference type="AlphaFoldDB" id="A0A2P6VR37"/>
<keyword evidence="4 7" id="KW-1133">Transmembrane helix</keyword>
<evidence type="ECO:0000256" key="7">
    <source>
        <dbReference type="SAM" id="Phobius"/>
    </source>
</evidence>
<dbReference type="EMBL" id="LHPF02000001">
    <property type="protein sequence ID" value="PSC76566.1"/>
    <property type="molecule type" value="Genomic_DNA"/>
</dbReference>
<dbReference type="GO" id="GO:0070072">
    <property type="term" value="P:vacuolar proton-transporting V-type ATPase complex assembly"/>
    <property type="evidence" value="ECO:0007669"/>
    <property type="project" value="InterPro"/>
</dbReference>
<dbReference type="InterPro" id="IPR021013">
    <property type="entry name" value="ATPase_Vma12"/>
</dbReference>
<evidence type="ECO:0000256" key="2">
    <source>
        <dbReference type="ARBA" id="ARBA00022692"/>
    </source>
</evidence>